<dbReference type="Proteomes" id="UP000241890">
    <property type="component" value="Unassembled WGS sequence"/>
</dbReference>
<reference evidence="3 4" key="1">
    <citation type="submission" date="2017-12" db="EMBL/GenBank/DDBJ databases">
        <title>Sequencing, de novo assembly and annotation of complete genome of a new Thraustochytrid species, strain FCC1311.</title>
        <authorList>
            <person name="Sedici K."/>
            <person name="Godart F."/>
            <person name="Aiese Cigliano R."/>
            <person name="Sanseverino W."/>
            <person name="Barakat M."/>
            <person name="Ortet P."/>
            <person name="Marechal E."/>
            <person name="Cagnac O."/>
            <person name="Amato A."/>
        </authorList>
    </citation>
    <scope>NUCLEOTIDE SEQUENCE [LARGE SCALE GENOMIC DNA]</scope>
</reference>
<dbReference type="Gene3D" id="1.25.10.10">
    <property type="entry name" value="Leucine-rich Repeat Variant"/>
    <property type="match status" value="2"/>
</dbReference>
<gene>
    <name evidence="3" type="ORF">FCC1311_018062</name>
</gene>
<keyword evidence="1" id="KW-0677">Repeat</keyword>
<comment type="caution">
    <text evidence="3">The sequence shown here is derived from an EMBL/GenBank/DDBJ whole genome shotgun (WGS) entry which is preliminary data.</text>
</comment>
<evidence type="ECO:0000313" key="3">
    <source>
        <dbReference type="EMBL" id="GBG25587.1"/>
    </source>
</evidence>
<feature type="compositionally biased region" description="Basic and acidic residues" evidence="2">
    <location>
        <begin position="295"/>
        <end position="304"/>
    </location>
</feature>
<evidence type="ECO:0000256" key="2">
    <source>
        <dbReference type="SAM" id="MobiDB-lite"/>
    </source>
</evidence>
<keyword evidence="4" id="KW-1185">Reference proteome</keyword>
<name>A0A2R5G3H4_9STRA</name>
<dbReference type="PANTHER" id="PTHR22895:SF0">
    <property type="entry name" value="ARMADILLO REPEAT-CONTAINING PROTEIN 6"/>
    <property type="match status" value="1"/>
</dbReference>
<protein>
    <submittedName>
        <fullName evidence="3">Protein aardvark</fullName>
    </submittedName>
</protein>
<dbReference type="EMBL" id="BEYU01000013">
    <property type="protein sequence ID" value="GBG25587.1"/>
    <property type="molecule type" value="Genomic_DNA"/>
</dbReference>
<feature type="region of interest" description="Disordered" evidence="2">
    <location>
        <begin position="283"/>
        <end position="305"/>
    </location>
</feature>
<sequence>MAHPGLEQLLNTLYEPDVVSAVPGAIWLADLLEYTQPGRRIDVGALQGALEIGRETHQTSPWRQRGAWPQCGTTRPVQWQAAQRELVALEVELFSILRRRGDPVAHWPSQRDTFTSISGGAQEGAAQLVLRMQASALEVAEQIETCLVIADRLASSSDAIDALWEHGVAKFIIKAMKSFPESGPMQVAGARALSALVRGQSSVTKERAMWQGAGVDLVKAMEHHEDAFDVQFACVEAFVAFAETENPKDQDASDAGSVLGAVSRVMGTWTWRRRGWRQLGECERMEEGENSNGDPSEHEQEPREAAAALNERVRGALVALNVLALAMEAAAAPEQDCEALSSNMCYLVALLTGEPQRVDEAMLAGAGGAVLRAMQGYEQSATLQSRSCQALSQLAIRHHRETLLSLNAAASIVQAMRQHPRSADVQVHGARALESLAGKVSENFALQPFTDAVADAEARQSSARVVYAAGATGQVLLGAIEFHETNEDVVQAAAHACARFTCVDTIASALVRLGIVETLRGASEKLHGRAPEAHAALCLALWSLARHEAVATARVAPHLLATAIHAFPRSANVQRCASGALWALSSDSHVASSSLCDPETFEALFASVSSQPEDNLTMQRACTALLLLTPNAPLEYTSVERIKLVLQKAASSSKLSHKANQAAGQALSHLISNAASERRLRRSVFRLRKPSLLSGGGNASDSSLVA</sequence>
<dbReference type="InParanoid" id="A0A2R5G3H4"/>
<dbReference type="InterPro" id="IPR016024">
    <property type="entry name" value="ARM-type_fold"/>
</dbReference>
<dbReference type="InterPro" id="IPR011989">
    <property type="entry name" value="ARM-like"/>
</dbReference>
<accession>A0A2R5G3H4</accession>
<organism evidence="3 4">
    <name type="scientific">Hondaea fermentalgiana</name>
    <dbReference type="NCBI Taxonomy" id="2315210"/>
    <lineage>
        <taxon>Eukaryota</taxon>
        <taxon>Sar</taxon>
        <taxon>Stramenopiles</taxon>
        <taxon>Bigyra</taxon>
        <taxon>Labyrinthulomycetes</taxon>
        <taxon>Thraustochytrida</taxon>
        <taxon>Thraustochytriidae</taxon>
        <taxon>Hondaea</taxon>
    </lineage>
</organism>
<dbReference type="AlphaFoldDB" id="A0A2R5G3H4"/>
<evidence type="ECO:0000313" key="4">
    <source>
        <dbReference type="Proteomes" id="UP000241890"/>
    </source>
</evidence>
<proteinExistence type="predicted"/>
<dbReference type="PANTHER" id="PTHR22895">
    <property type="entry name" value="ARMADILLO REPEAT-CONTAINING PROTEIN 6"/>
    <property type="match status" value="1"/>
</dbReference>
<dbReference type="SUPFAM" id="SSF48371">
    <property type="entry name" value="ARM repeat"/>
    <property type="match status" value="1"/>
</dbReference>
<evidence type="ECO:0000256" key="1">
    <source>
        <dbReference type="ARBA" id="ARBA00022737"/>
    </source>
</evidence>